<evidence type="ECO:0000256" key="6">
    <source>
        <dbReference type="ARBA" id="ARBA00022989"/>
    </source>
</evidence>
<keyword evidence="3 12" id="KW-0813">Transport</keyword>
<evidence type="ECO:0000256" key="10">
    <source>
        <dbReference type="ARBA" id="ARBA00023201"/>
    </source>
</evidence>
<evidence type="ECO:0000313" key="14">
    <source>
        <dbReference type="Proteomes" id="UP000829291"/>
    </source>
</evidence>
<evidence type="ECO:0000256" key="7">
    <source>
        <dbReference type="ARBA" id="ARBA00023053"/>
    </source>
</evidence>
<evidence type="ECO:0000256" key="9">
    <source>
        <dbReference type="ARBA" id="ARBA00023136"/>
    </source>
</evidence>
<evidence type="ECO:0000313" key="15">
    <source>
        <dbReference type="RefSeq" id="XP_046602683.1"/>
    </source>
</evidence>
<dbReference type="PANTHER" id="PTHR11690:SF237">
    <property type="entry name" value="PICKPOCKET 16-RELATED"/>
    <property type="match status" value="1"/>
</dbReference>
<organism evidence="14 15">
    <name type="scientific">Neodiprion lecontei</name>
    <name type="common">Redheaded pine sawfly</name>
    <dbReference type="NCBI Taxonomy" id="441921"/>
    <lineage>
        <taxon>Eukaryota</taxon>
        <taxon>Metazoa</taxon>
        <taxon>Ecdysozoa</taxon>
        <taxon>Arthropoda</taxon>
        <taxon>Hexapoda</taxon>
        <taxon>Insecta</taxon>
        <taxon>Pterygota</taxon>
        <taxon>Neoptera</taxon>
        <taxon>Endopterygota</taxon>
        <taxon>Hymenoptera</taxon>
        <taxon>Tenthredinoidea</taxon>
        <taxon>Diprionidae</taxon>
        <taxon>Diprioninae</taxon>
        <taxon>Neodiprion</taxon>
    </lineage>
</organism>
<dbReference type="Pfam" id="PF00858">
    <property type="entry name" value="ASC"/>
    <property type="match status" value="1"/>
</dbReference>
<dbReference type="Gene3D" id="2.60.470.10">
    <property type="entry name" value="Acid-sensing ion channels like domains"/>
    <property type="match status" value="1"/>
</dbReference>
<keyword evidence="10 12" id="KW-0739">Sodium transport</keyword>
<evidence type="ECO:0000256" key="12">
    <source>
        <dbReference type="RuleBase" id="RU000679"/>
    </source>
</evidence>
<evidence type="ECO:0000256" key="4">
    <source>
        <dbReference type="ARBA" id="ARBA00022461"/>
    </source>
</evidence>
<dbReference type="GeneID" id="124296635"/>
<evidence type="ECO:0000256" key="5">
    <source>
        <dbReference type="ARBA" id="ARBA00022692"/>
    </source>
</evidence>
<name>A0ABM3GQZ4_NEOLC</name>
<dbReference type="InterPro" id="IPR001873">
    <property type="entry name" value="ENaC"/>
</dbReference>
<evidence type="ECO:0000256" key="1">
    <source>
        <dbReference type="ARBA" id="ARBA00004141"/>
    </source>
</evidence>
<dbReference type="Proteomes" id="UP000829291">
    <property type="component" value="Chromosome 1"/>
</dbReference>
<dbReference type="RefSeq" id="XP_046602683.1">
    <property type="nucleotide sequence ID" value="XM_046746727.1"/>
</dbReference>
<keyword evidence="7" id="KW-0915">Sodium</keyword>
<protein>
    <submittedName>
        <fullName evidence="15">Pickpocket protein 28-like</fullName>
    </submittedName>
</protein>
<keyword evidence="8 12" id="KW-0406">Ion transport</keyword>
<evidence type="ECO:0000256" key="2">
    <source>
        <dbReference type="ARBA" id="ARBA00007193"/>
    </source>
</evidence>
<evidence type="ECO:0000256" key="3">
    <source>
        <dbReference type="ARBA" id="ARBA00022448"/>
    </source>
</evidence>
<sequence length="450" mass="51064">MRAMAALGYTVETLMRRLMQPCDKMLIKCAWLGNLYNCSKMFRTIKSTEGFCCAFNYHAMIASDSVAIPSTYQKFVPGVISSNTESEQNSDWVPGVEGIEKVAGSGRDVGLSVIFDLEENFYGGATRPYIGASVMLYDAEDYPEISVLTSLAEPGREIDIAITGTIVESVPSVRTLSVERRRCWFDDEVSLKSSPLYSYPTCVTECRIEHIRSLCNCIPFYYPHSYTQTRTCGLTDVHCLRTYRRVLSSLQTPIDMGIENSTLETAECQCLPQCTDRWYSFTTEATDMKQVKYDAPMFQYYSHGLDVRNLSLIYVYFRDISCLKYRKDIWLTWDGLFASFGGIFGLCLGGSVISLIELVYFYVVRIFHKRNYQAVISVKKSVTSKLQNKNIKWIDVTTNPDVNNHNPEMLMSSLWVPSNNSTVDDAASLSTEFKSFRASTRLKHNRIIAN</sequence>
<accession>A0ABM3GQZ4</accession>
<gene>
    <name evidence="15" type="primary">LOC124296635</name>
</gene>
<proteinExistence type="inferred from homology"/>
<keyword evidence="5 12" id="KW-0812">Transmembrane</keyword>
<dbReference type="PRINTS" id="PR01078">
    <property type="entry name" value="AMINACHANNEL"/>
</dbReference>
<feature type="transmembrane region" description="Helical" evidence="13">
    <location>
        <begin position="336"/>
        <end position="363"/>
    </location>
</feature>
<evidence type="ECO:0000256" key="11">
    <source>
        <dbReference type="ARBA" id="ARBA00023303"/>
    </source>
</evidence>
<dbReference type="PANTHER" id="PTHR11690">
    <property type="entry name" value="AMILORIDE-SENSITIVE SODIUM CHANNEL-RELATED"/>
    <property type="match status" value="1"/>
</dbReference>
<keyword evidence="11 12" id="KW-0407">Ion channel</keyword>
<keyword evidence="6 13" id="KW-1133">Transmembrane helix</keyword>
<keyword evidence="9 13" id="KW-0472">Membrane</keyword>
<keyword evidence="4 12" id="KW-0894">Sodium channel</keyword>
<keyword evidence="14" id="KW-1185">Reference proteome</keyword>
<reference evidence="15" key="1">
    <citation type="submission" date="2025-08" db="UniProtKB">
        <authorList>
            <consortium name="RefSeq"/>
        </authorList>
    </citation>
    <scope>IDENTIFICATION</scope>
    <source>
        <tissue evidence="15">Thorax and Abdomen</tissue>
    </source>
</reference>
<comment type="subcellular location">
    <subcellularLocation>
        <location evidence="1">Membrane</location>
        <topology evidence="1">Multi-pass membrane protein</topology>
    </subcellularLocation>
</comment>
<evidence type="ECO:0000256" key="13">
    <source>
        <dbReference type="SAM" id="Phobius"/>
    </source>
</evidence>
<evidence type="ECO:0000256" key="8">
    <source>
        <dbReference type="ARBA" id="ARBA00023065"/>
    </source>
</evidence>
<dbReference type="Gene3D" id="1.10.287.770">
    <property type="entry name" value="YojJ-like"/>
    <property type="match status" value="1"/>
</dbReference>
<comment type="similarity">
    <text evidence="2 12">Belongs to the amiloride-sensitive sodium channel (TC 1.A.6) family.</text>
</comment>